<dbReference type="EMBL" id="JARBHB010000006">
    <property type="protein sequence ID" value="KAJ8880587.1"/>
    <property type="molecule type" value="Genomic_DNA"/>
</dbReference>
<reference evidence="2 3" key="1">
    <citation type="submission" date="2023-02" db="EMBL/GenBank/DDBJ databases">
        <title>LHISI_Scaffold_Assembly.</title>
        <authorList>
            <person name="Stuart O.P."/>
            <person name="Cleave R."/>
            <person name="Magrath M.J.L."/>
            <person name="Mikheyev A.S."/>
        </authorList>
    </citation>
    <scope>NUCLEOTIDE SEQUENCE [LARGE SCALE GENOMIC DNA]</scope>
    <source>
        <strain evidence="2">Daus_M_001</strain>
        <tissue evidence="2">Leg muscle</tissue>
    </source>
</reference>
<organism evidence="2 3">
    <name type="scientific">Dryococelus australis</name>
    <dbReference type="NCBI Taxonomy" id="614101"/>
    <lineage>
        <taxon>Eukaryota</taxon>
        <taxon>Metazoa</taxon>
        <taxon>Ecdysozoa</taxon>
        <taxon>Arthropoda</taxon>
        <taxon>Hexapoda</taxon>
        <taxon>Insecta</taxon>
        <taxon>Pterygota</taxon>
        <taxon>Neoptera</taxon>
        <taxon>Polyneoptera</taxon>
        <taxon>Phasmatodea</taxon>
        <taxon>Verophasmatodea</taxon>
        <taxon>Anareolatae</taxon>
        <taxon>Phasmatidae</taxon>
        <taxon>Eurycanthinae</taxon>
        <taxon>Dryococelus</taxon>
    </lineage>
</organism>
<keyword evidence="3" id="KW-1185">Reference proteome</keyword>
<comment type="caution">
    <text evidence="2">The sequence shown here is derived from an EMBL/GenBank/DDBJ whole genome shotgun (WGS) entry which is preliminary data.</text>
</comment>
<evidence type="ECO:0000313" key="2">
    <source>
        <dbReference type="EMBL" id="KAJ8880587.1"/>
    </source>
</evidence>
<sequence length="1141" mass="124098">MGVKRDEVWGSAGVKGRVEIHKDQVGCGKGSLPCYPKSARGRGDVVVRQPAMSELSSVSTYDVTSGDTYAQVCTSGGFGHSLSEPGSNPGSVATGFSHVGIVPDDAAGRISRFPPLLHTHLASPFIGSRDLDVQTRPNLSTRPGSCGVPRPGGHQEPAWRAPTTGLRAPRPARPLSPNGSGARAHDNQSIILSICRHDQLRKTARRFEDGDTTGEQEALWGDPNHAVREPAICCSLNHARLPPTRKPFIPSSISKLAPGAVQSQLGVVTHLDPPLFLERSASYLVTPLLGSPPSGQCTSEVRCESKAVDEYFWCEWRRGGETRRVKSTVREGARRSLEHYGLAVHGLNLDGTEWTWDKTLLADADGRSERWSPRSPPNGANNRVEINSLPWCRGRRLGRPCARVGPKPSSACSVDAVEKEKVENWGGGGGFTWATNSVRPLLDGGVSRRVPSAGVLARDPTRAGSALGPQLARRGGVRRARGWILFLYPPHLCRGDEKHALRGPISSPFPSVGSQWKQQAGVEAAPTTSGHLPIVNSRGAGIQGRGEQDMPEKTRQPATSSGTIPPCENPGLIPRVSNPGAATSSGAAYTPTSPRPFRVCSTPAIFHYWEVVIDPQRSPTFIGHCITSEATIFCTTPQNVLEYPRVSNFSCVGMSKGLWQQLHDEASGEKTCTINLLLDDPLTAHCSLDDELSSGVDGAPRAVVLSSGHLTGSASGGSRQDGAQSLQHPELIYNHSDLVLDPPRSIIKNRVSAGRGRPAPRRSTTLGYPALCTSVLLTGRIKVVSQPQDVRGRCSAVRRPRGNTTTREGDDVHLLDTEDYGRDKGPPVFTLHPSSTVMNSSFFTLKSFDSRRVHCMQRGGGKHGGKEGCRGGLWHGDPSDSAITRRHCQPISGEANPPRPHLPPSDAFQSTFHARPFLPARSHYSRLSGTATVQGPCGSDHIAQLARVGSSTIFDKIDFKRVYTGVIFAIDSEFIRHALNDSAPIADLQGNKKRIPYCQMWGNTGATANNKHLRLDYTKECGVRYSDAWQTSNVVTGEQYISVQVQSQSPCKRAIRRSRYTRWFSIRPTNFGRPAGRARTSREAVRSQSGVFWYCLRSFLNLVEERCWITRVMRREDNFTDEVTWQEGRDGREGGRDAHGS</sequence>
<accession>A0ABQ9H8I0</accession>
<gene>
    <name evidence="2" type="ORF">PR048_017057</name>
</gene>
<feature type="compositionally biased region" description="Low complexity" evidence="1">
    <location>
        <begin position="160"/>
        <end position="175"/>
    </location>
</feature>
<dbReference type="Proteomes" id="UP001159363">
    <property type="component" value="Chromosome 5"/>
</dbReference>
<name>A0ABQ9H8I0_9NEOP</name>
<feature type="compositionally biased region" description="Basic and acidic residues" evidence="1">
    <location>
        <begin position="546"/>
        <end position="555"/>
    </location>
</feature>
<protein>
    <submittedName>
        <fullName evidence="2">Uncharacterized protein</fullName>
    </submittedName>
</protein>
<feature type="region of interest" description="Disordered" evidence="1">
    <location>
        <begin position="136"/>
        <end position="187"/>
    </location>
</feature>
<evidence type="ECO:0000313" key="3">
    <source>
        <dbReference type="Proteomes" id="UP001159363"/>
    </source>
</evidence>
<evidence type="ECO:0000256" key="1">
    <source>
        <dbReference type="SAM" id="MobiDB-lite"/>
    </source>
</evidence>
<feature type="region of interest" description="Disordered" evidence="1">
    <location>
        <begin position="541"/>
        <end position="569"/>
    </location>
</feature>
<proteinExistence type="predicted"/>